<dbReference type="Gene3D" id="1.10.510.10">
    <property type="entry name" value="Transferase(Phosphotransferase) domain 1"/>
    <property type="match status" value="1"/>
</dbReference>
<evidence type="ECO:0000256" key="1">
    <source>
        <dbReference type="ARBA" id="ARBA00022527"/>
    </source>
</evidence>
<comment type="caution">
    <text evidence="8">The sequence shown here is derived from an EMBL/GenBank/DDBJ whole genome shotgun (WGS) entry which is preliminary data.</text>
</comment>
<dbReference type="Pfam" id="PF00069">
    <property type="entry name" value="Pkinase"/>
    <property type="match status" value="1"/>
</dbReference>
<dbReference type="AlphaFoldDB" id="A0A1D1UKW3"/>
<evidence type="ECO:0000259" key="7">
    <source>
        <dbReference type="PROSITE" id="PS50011"/>
    </source>
</evidence>
<feature type="region of interest" description="Disordered" evidence="6">
    <location>
        <begin position="392"/>
        <end position="413"/>
    </location>
</feature>
<keyword evidence="1" id="KW-0723">Serine/threonine-protein kinase</keyword>
<dbReference type="Proteomes" id="UP000186922">
    <property type="component" value="Unassembled WGS sequence"/>
</dbReference>
<evidence type="ECO:0000256" key="6">
    <source>
        <dbReference type="SAM" id="MobiDB-lite"/>
    </source>
</evidence>
<protein>
    <recommendedName>
        <fullName evidence="7">Protein kinase domain-containing protein</fullName>
    </recommendedName>
</protein>
<evidence type="ECO:0000313" key="8">
    <source>
        <dbReference type="EMBL" id="GAU90349.1"/>
    </source>
</evidence>
<dbReference type="STRING" id="947166.A0A1D1UKW3"/>
<dbReference type="Gene3D" id="3.30.200.20">
    <property type="entry name" value="Phosphorylase Kinase, domain 1"/>
    <property type="match status" value="1"/>
</dbReference>
<dbReference type="GO" id="GO:0004674">
    <property type="term" value="F:protein serine/threonine kinase activity"/>
    <property type="evidence" value="ECO:0007669"/>
    <property type="project" value="UniProtKB-KW"/>
</dbReference>
<keyword evidence="5" id="KW-0067">ATP-binding</keyword>
<evidence type="ECO:0000256" key="3">
    <source>
        <dbReference type="ARBA" id="ARBA00022741"/>
    </source>
</evidence>
<evidence type="ECO:0000256" key="4">
    <source>
        <dbReference type="ARBA" id="ARBA00022777"/>
    </source>
</evidence>
<dbReference type="SUPFAM" id="SSF56112">
    <property type="entry name" value="Protein kinase-like (PK-like)"/>
    <property type="match status" value="1"/>
</dbReference>
<organism evidence="8 9">
    <name type="scientific">Ramazzottius varieornatus</name>
    <name type="common">Water bear</name>
    <name type="synonym">Tardigrade</name>
    <dbReference type="NCBI Taxonomy" id="947166"/>
    <lineage>
        <taxon>Eukaryota</taxon>
        <taxon>Metazoa</taxon>
        <taxon>Ecdysozoa</taxon>
        <taxon>Tardigrada</taxon>
        <taxon>Eutardigrada</taxon>
        <taxon>Parachela</taxon>
        <taxon>Hypsibioidea</taxon>
        <taxon>Ramazzottiidae</taxon>
        <taxon>Ramazzottius</taxon>
    </lineage>
</organism>
<evidence type="ECO:0000256" key="5">
    <source>
        <dbReference type="ARBA" id="ARBA00022840"/>
    </source>
</evidence>
<evidence type="ECO:0000256" key="2">
    <source>
        <dbReference type="ARBA" id="ARBA00022679"/>
    </source>
</evidence>
<gene>
    <name evidence="8" type="primary">RvY_02777</name>
    <name evidence="8" type="synonym">RvY_02777.1</name>
    <name evidence="8" type="ORF">RvY_02777-1</name>
</gene>
<evidence type="ECO:0000313" key="9">
    <source>
        <dbReference type="Proteomes" id="UP000186922"/>
    </source>
</evidence>
<proteinExistence type="predicted"/>
<dbReference type="PANTHER" id="PTHR24351">
    <property type="entry name" value="RIBOSOMAL PROTEIN S6 KINASE"/>
    <property type="match status" value="1"/>
</dbReference>
<keyword evidence="9" id="KW-1185">Reference proteome</keyword>
<feature type="domain" description="Protein kinase" evidence="7">
    <location>
        <begin position="88"/>
        <end position="360"/>
    </location>
</feature>
<keyword evidence="3" id="KW-0547">Nucleotide-binding</keyword>
<dbReference type="PROSITE" id="PS50011">
    <property type="entry name" value="PROTEIN_KINASE_DOM"/>
    <property type="match status" value="1"/>
</dbReference>
<keyword evidence="2" id="KW-0808">Transferase</keyword>
<dbReference type="InterPro" id="IPR000719">
    <property type="entry name" value="Prot_kinase_dom"/>
</dbReference>
<keyword evidence="4" id="KW-0418">Kinase</keyword>
<dbReference type="OrthoDB" id="10058044at2759"/>
<dbReference type="GO" id="GO:0005524">
    <property type="term" value="F:ATP binding"/>
    <property type="evidence" value="ECO:0007669"/>
    <property type="project" value="UniProtKB-KW"/>
</dbReference>
<sequence>MRSNAPRPRRITFDHDERIIICKPDTSASGNTCSFEENRATFTQPIHTDPLDDNWIPYMRECRERFAFRLFYALPSNPKTPYVINQSFKILSKLPSITHYEQYLAWNDVNKKTLTLRIASKREISNKFRTKELLDEKHLMFCCEYPFTIDFIAHFQTPHLLCMLVEQLPGGHLQDLVEKSGKVPFKYAQFYGGQIVLALEYLHNMSVILRDLRLDSIVICEDGYVKLTDLGNAISTSSADKLTTWFEDYRAGVTKMVPRLGFRPPEVWKGQAYNSAVDWWSFGLVLYKIYSGNDCFPEEPPSQFYEEQMKRKIFDLHYDTPRWFTAADRKIFKELLTLDPNERLGTVGDGVYSIKTHAWFKGIQWISLYGGLETPPSIPTMVPNRDPGDTFEKFSEEPAEAKSKPSLNNPLPYGYQFETF</sequence>
<accession>A0A1D1UKW3</accession>
<reference evidence="8 9" key="1">
    <citation type="journal article" date="2016" name="Nat. Commun.">
        <title>Extremotolerant tardigrade genome and improved radiotolerance of human cultured cells by tardigrade-unique protein.</title>
        <authorList>
            <person name="Hashimoto T."/>
            <person name="Horikawa D.D."/>
            <person name="Saito Y."/>
            <person name="Kuwahara H."/>
            <person name="Kozuka-Hata H."/>
            <person name="Shin-I T."/>
            <person name="Minakuchi Y."/>
            <person name="Ohishi K."/>
            <person name="Motoyama A."/>
            <person name="Aizu T."/>
            <person name="Enomoto A."/>
            <person name="Kondo K."/>
            <person name="Tanaka S."/>
            <person name="Hara Y."/>
            <person name="Koshikawa S."/>
            <person name="Sagara H."/>
            <person name="Miura T."/>
            <person name="Yokobori S."/>
            <person name="Miyagawa K."/>
            <person name="Suzuki Y."/>
            <person name="Kubo T."/>
            <person name="Oyama M."/>
            <person name="Kohara Y."/>
            <person name="Fujiyama A."/>
            <person name="Arakawa K."/>
            <person name="Katayama T."/>
            <person name="Toyoda A."/>
            <person name="Kunieda T."/>
        </authorList>
    </citation>
    <scope>NUCLEOTIDE SEQUENCE [LARGE SCALE GENOMIC DNA]</scope>
    <source>
        <strain evidence="8 9">YOKOZUNA-1</strain>
    </source>
</reference>
<dbReference type="EMBL" id="BDGG01000001">
    <property type="protein sequence ID" value="GAU90349.1"/>
    <property type="molecule type" value="Genomic_DNA"/>
</dbReference>
<dbReference type="InterPro" id="IPR011009">
    <property type="entry name" value="Kinase-like_dom_sf"/>
</dbReference>
<feature type="compositionally biased region" description="Basic and acidic residues" evidence="6">
    <location>
        <begin position="392"/>
        <end position="403"/>
    </location>
</feature>
<name>A0A1D1UKW3_RAMVA</name>